<feature type="compositionally biased region" description="Polar residues" evidence="1">
    <location>
        <begin position="185"/>
        <end position="201"/>
    </location>
</feature>
<feature type="region of interest" description="Disordered" evidence="1">
    <location>
        <begin position="468"/>
        <end position="518"/>
    </location>
</feature>
<feature type="compositionally biased region" description="Low complexity" evidence="1">
    <location>
        <begin position="207"/>
        <end position="219"/>
    </location>
</feature>
<gene>
    <name evidence="2" type="ORF">PXEA_LOCUS3467</name>
</gene>
<comment type="caution">
    <text evidence="2">The sequence shown here is derived from an EMBL/GenBank/DDBJ whole genome shotgun (WGS) entry which is preliminary data.</text>
</comment>
<feature type="region of interest" description="Disordered" evidence="1">
    <location>
        <begin position="157"/>
        <end position="238"/>
    </location>
</feature>
<feature type="region of interest" description="Disordered" evidence="1">
    <location>
        <begin position="361"/>
        <end position="401"/>
    </location>
</feature>
<proteinExistence type="predicted"/>
<feature type="compositionally biased region" description="Polar residues" evidence="1">
    <location>
        <begin position="220"/>
        <end position="237"/>
    </location>
</feature>
<organism evidence="2 3">
    <name type="scientific">Protopolystoma xenopodis</name>
    <dbReference type="NCBI Taxonomy" id="117903"/>
    <lineage>
        <taxon>Eukaryota</taxon>
        <taxon>Metazoa</taxon>
        <taxon>Spiralia</taxon>
        <taxon>Lophotrochozoa</taxon>
        <taxon>Platyhelminthes</taxon>
        <taxon>Monogenea</taxon>
        <taxon>Polyopisthocotylea</taxon>
        <taxon>Polystomatidea</taxon>
        <taxon>Polystomatidae</taxon>
        <taxon>Protopolystoma</taxon>
    </lineage>
</organism>
<feature type="compositionally biased region" description="Polar residues" evidence="1">
    <location>
        <begin position="361"/>
        <end position="400"/>
    </location>
</feature>
<evidence type="ECO:0000256" key="1">
    <source>
        <dbReference type="SAM" id="MobiDB-lite"/>
    </source>
</evidence>
<name>A0A448WEX1_9PLAT</name>
<evidence type="ECO:0000313" key="3">
    <source>
        <dbReference type="Proteomes" id="UP000784294"/>
    </source>
</evidence>
<accession>A0A448WEX1</accession>
<dbReference type="EMBL" id="CAAALY010007851">
    <property type="protein sequence ID" value="VEL10027.1"/>
    <property type="molecule type" value="Genomic_DNA"/>
</dbReference>
<reference evidence="2" key="1">
    <citation type="submission" date="2018-11" db="EMBL/GenBank/DDBJ databases">
        <authorList>
            <consortium name="Pathogen Informatics"/>
        </authorList>
    </citation>
    <scope>NUCLEOTIDE SEQUENCE</scope>
</reference>
<keyword evidence="3" id="KW-1185">Reference proteome</keyword>
<evidence type="ECO:0000313" key="2">
    <source>
        <dbReference type="EMBL" id="VEL10027.1"/>
    </source>
</evidence>
<sequence>MQPKQQTESPNSVLNPDSEVQILPVSVMAVIEPSSKLTLLPKFADNPSVLCSPTEPAGKFRPMAEICKFENLGKKADKKNFDEEDDDRGDSFSIAPDLLTSIDLFDSLSPINNKRLLSNISPQPRIRTRSGNASAYYTSAKLITSPSPPAKRIRLSSATAGADGNLNLSKDGSLDKPADLPTADQCGNTSPPPDSRNSQIANLPMESSFSKANSSPASPRVSTLSRSARQCSLSASHPTPEIRDLNLLKTDISLSMDQSIQNPMQSQMPLKAELAVSRGTGRLVTRISRSSALSAGSSKTLLLLLRRQSSPHQSVLNQEAPSTDSSPPMVTCLSPKRSANCQKPMESRRFRSHRSSCITLSTNSFNPSLQRPPNSTCGPTHNNRDSINSPLSFSETPTSRSRVRLTRQGSIFPQNRFKTESQGLPTRKNRADFSSISNTNANRYVLELPLVDGPSMALSSLTKNITSTNLDTCNIDPQKEEDEDDDASSATVAAGRPDPKSSIRRPPSSTPFSPQHRSCSAIREVKSKRVVIRASKLAKKLLPKDAFLPASSNARSLLPRRCRSRSHSSSQLDWFNRQHDSISGQFASNDSILEPALPDFDPDNEEDPRFQILDEDRRIFEGIQTEVQAVSILICIPFYSHL</sequence>
<protein>
    <submittedName>
        <fullName evidence="2">Uncharacterized protein</fullName>
    </submittedName>
</protein>
<dbReference type="Proteomes" id="UP000784294">
    <property type="component" value="Unassembled WGS sequence"/>
</dbReference>
<dbReference type="AlphaFoldDB" id="A0A448WEX1"/>